<feature type="transmembrane region" description="Helical" evidence="1">
    <location>
        <begin position="120"/>
        <end position="140"/>
    </location>
</feature>
<feature type="transmembrane region" description="Helical" evidence="1">
    <location>
        <begin position="62"/>
        <end position="87"/>
    </location>
</feature>
<dbReference type="EMBL" id="JAUUTP010000019">
    <property type="protein sequence ID" value="MDP1420139.1"/>
    <property type="molecule type" value="Genomic_DNA"/>
</dbReference>
<evidence type="ECO:0000256" key="1">
    <source>
        <dbReference type="SAM" id="Phobius"/>
    </source>
</evidence>
<dbReference type="RefSeq" id="WP_305161328.1">
    <property type="nucleotide sequence ID" value="NZ_JAUUTP010000019.1"/>
</dbReference>
<keyword evidence="1" id="KW-0472">Membrane</keyword>
<evidence type="ECO:0000313" key="3">
    <source>
        <dbReference type="Proteomes" id="UP001178277"/>
    </source>
</evidence>
<reference evidence="2" key="1">
    <citation type="submission" date="2023-07" db="EMBL/GenBank/DDBJ databases">
        <title>Murine gut Bacillus species.</title>
        <authorList>
            <person name="Gutman E."/>
            <person name="Hashuel R."/>
            <person name="Litvak Y."/>
        </authorList>
    </citation>
    <scope>NUCLEOTIDE SEQUENCE</scope>
    <source>
        <strain evidence="2">RU283</strain>
    </source>
</reference>
<sequence>MYFFKPISDEVRLSQIIFNKHKKTMKLILGSIFACIAAILQAVAGFLPGIGYFLSPLATAPILLCSMFSIPFGVMTYLLTIMLLFILQPTELIVFPFTTGLLGLGIGASFSFLRKRLSIIATGAIFLMLGIMSLIFIFHFPVLGPAVSVSFSFLTTGFLLAFIYSWLWVEIALIIFKRLKMIII</sequence>
<feature type="transmembrane region" description="Helical" evidence="1">
    <location>
        <begin position="27"/>
        <end position="50"/>
    </location>
</feature>
<organism evidence="2 3">
    <name type="scientific">Peribacillus simplex</name>
    <dbReference type="NCBI Taxonomy" id="1478"/>
    <lineage>
        <taxon>Bacteria</taxon>
        <taxon>Bacillati</taxon>
        <taxon>Bacillota</taxon>
        <taxon>Bacilli</taxon>
        <taxon>Bacillales</taxon>
        <taxon>Bacillaceae</taxon>
        <taxon>Peribacillus</taxon>
    </lineage>
</organism>
<feature type="transmembrane region" description="Helical" evidence="1">
    <location>
        <begin position="93"/>
        <end position="113"/>
    </location>
</feature>
<keyword evidence="1" id="KW-1133">Transmembrane helix</keyword>
<keyword evidence="1" id="KW-0812">Transmembrane</keyword>
<feature type="transmembrane region" description="Helical" evidence="1">
    <location>
        <begin position="152"/>
        <end position="176"/>
    </location>
</feature>
<protein>
    <submittedName>
        <fullName evidence="2">Uncharacterized protein</fullName>
    </submittedName>
</protein>
<name>A0AA90P6Y2_9BACI</name>
<comment type="caution">
    <text evidence="2">The sequence shown here is derived from an EMBL/GenBank/DDBJ whole genome shotgun (WGS) entry which is preliminary data.</text>
</comment>
<accession>A0AA90P6Y2</accession>
<proteinExistence type="predicted"/>
<dbReference type="AlphaFoldDB" id="A0AA90P6Y2"/>
<evidence type="ECO:0000313" key="2">
    <source>
        <dbReference type="EMBL" id="MDP1420139.1"/>
    </source>
</evidence>
<dbReference type="Proteomes" id="UP001178277">
    <property type="component" value="Unassembled WGS sequence"/>
</dbReference>
<gene>
    <name evidence="2" type="ORF">Q8G35_17505</name>
</gene>